<gene>
    <name evidence="2" type="ORF">MEDL_54298</name>
</gene>
<feature type="compositionally biased region" description="Polar residues" evidence="1">
    <location>
        <begin position="193"/>
        <end position="202"/>
    </location>
</feature>
<feature type="compositionally biased region" description="Basic and acidic residues" evidence="1">
    <location>
        <begin position="183"/>
        <end position="192"/>
    </location>
</feature>
<dbReference type="EMBL" id="CAJPWZ010002629">
    <property type="protein sequence ID" value="CAG2242109.1"/>
    <property type="molecule type" value="Genomic_DNA"/>
</dbReference>
<proteinExistence type="predicted"/>
<dbReference type="OrthoDB" id="10418967at2759"/>
<accession>A0A8S3U6U7</accession>
<sequence length="240" mass="27201">MGQPIVFDLIESKVGTQYKPNEMTRGKQILITVQENGRKRMPAYKEVMPSLEQYYPSADLARAMLDALEKKQDEQSSKGIRPDIIRPAALFLLITHIADSAVPFKETMEEYKKKTGRIPMGDKIVRAKLRNISQGKESIKRAFSEENFPIRSKDGTSKARTWVLSDEHGSSTGDLSDTDTEEDKNNGEERNNSEMAINNGSVGNVVEAESEEDSSNDDDDELSRIVDWMENMKMQRNTQY</sequence>
<evidence type="ECO:0000256" key="1">
    <source>
        <dbReference type="SAM" id="MobiDB-lite"/>
    </source>
</evidence>
<dbReference type="AlphaFoldDB" id="A0A8S3U6U7"/>
<reference evidence="2" key="1">
    <citation type="submission" date="2021-03" db="EMBL/GenBank/DDBJ databases">
        <authorList>
            <person name="Bekaert M."/>
        </authorList>
    </citation>
    <scope>NUCLEOTIDE SEQUENCE</scope>
</reference>
<protein>
    <submittedName>
        <fullName evidence="2">Uncharacterized protein</fullName>
    </submittedName>
</protein>
<feature type="compositionally biased region" description="Acidic residues" evidence="1">
    <location>
        <begin position="208"/>
        <end position="221"/>
    </location>
</feature>
<dbReference type="Proteomes" id="UP000683360">
    <property type="component" value="Unassembled WGS sequence"/>
</dbReference>
<feature type="region of interest" description="Disordered" evidence="1">
    <location>
        <begin position="159"/>
        <end position="240"/>
    </location>
</feature>
<organism evidence="2 3">
    <name type="scientific">Mytilus edulis</name>
    <name type="common">Blue mussel</name>
    <dbReference type="NCBI Taxonomy" id="6550"/>
    <lineage>
        <taxon>Eukaryota</taxon>
        <taxon>Metazoa</taxon>
        <taxon>Spiralia</taxon>
        <taxon>Lophotrochozoa</taxon>
        <taxon>Mollusca</taxon>
        <taxon>Bivalvia</taxon>
        <taxon>Autobranchia</taxon>
        <taxon>Pteriomorphia</taxon>
        <taxon>Mytilida</taxon>
        <taxon>Mytiloidea</taxon>
        <taxon>Mytilidae</taxon>
        <taxon>Mytilinae</taxon>
        <taxon>Mytilus</taxon>
    </lineage>
</organism>
<evidence type="ECO:0000313" key="2">
    <source>
        <dbReference type="EMBL" id="CAG2242109.1"/>
    </source>
</evidence>
<name>A0A8S3U6U7_MYTED</name>
<evidence type="ECO:0000313" key="3">
    <source>
        <dbReference type="Proteomes" id="UP000683360"/>
    </source>
</evidence>
<comment type="caution">
    <text evidence="2">The sequence shown here is derived from an EMBL/GenBank/DDBJ whole genome shotgun (WGS) entry which is preliminary data.</text>
</comment>
<keyword evidence="3" id="KW-1185">Reference proteome</keyword>